<sequence>MQAQPPSTSSCRHLHFIPVIIGIQPDIVSFGRERFGGISASTSFTLMELQHRDFKQGFLFISRDSTSPTTPSASPNLVNVNSNLAVDDVLKLSAAPFRWLYSGNSYNPLQIGPNYIKAFAAGRQQTLHLSDSQPRTLEKLGEIYRSINGHACPKYGATQGKALALKMSPFLAPLVYHEPGVTTSNQQKAVKEVGNFPKRIPHSTLNLSRDIMSSASRTRSSTGQLSIFYKGQVNVYSNVSSAKVQDIMLLAATGNPSAQCLELITKKTCRSHANSGNENTLNIINLNRSAEPPYHQRLFHEDQEDSPIPRHSDTVLKEEPIVPRYLPQAQKASLARFLKRRKERLMARCPY</sequence>
<feature type="domain" description="Tify" evidence="2">
    <location>
        <begin position="218"/>
        <end position="253"/>
    </location>
</feature>
<organism evidence="3 4">
    <name type="scientific">Adiantum capillus-veneris</name>
    <name type="common">Maidenhair fern</name>
    <dbReference type="NCBI Taxonomy" id="13818"/>
    <lineage>
        <taxon>Eukaryota</taxon>
        <taxon>Viridiplantae</taxon>
        <taxon>Streptophyta</taxon>
        <taxon>Embryophyta</taxon>
        <taxon>Tracheophyta</taxon>
        <taxon>Polypodiopsida</taxon>
        <taxon>Polypodiidae</taxon>
        <taxon>Polypodiales</taxon>
        <taxon>Pteridineae</taxon>
        <taxon>Pteridaceae</taxon>
        <taxon>Vittarioideae</taxon>
        <taxon>Adiantum</taxon>
    </lineage>
</organism>
<dbReference type="GO" id="GO:0009611">
    <property type="term" value="P:response to wounding"/>
    <property type="evidence" value="ECO:0007669"/>
    <property type="project" value="TreeGrafter"/>
</dbReference>
<accession>A0A9D4UJK6</accession>
<dbReference type="AlphaFoldDB" id="A0A9D4UJK6"/>
<evidence type="ECO:0000313" key="3">
    <source>
        <dbReference type="EMBL" id="KAI5068613.1"/>
    </source>
</evidence>
<dbReference type="Proteomes" id="UP000886520">
    <property type="component" value="Chromosome 16"/>
</dbReference>
<evidence type="ECO:0000259" key="2">
    <source>
        <dbReference type="PROSITE" id="PS51320"/>
    </source>
</evidence>
<evidence type="ECO:0000256" key="1">
    <source>
        <dbReference type="ARBA" id="ARBA00008614"/>
    </source>
</evidence>
<dbReference type="InterPro" id="IPR010399">
    <property type="entry name" value="Tify_dom"/>
</dbReference>
<name>A0A9D4UJK6_ADICA</name>
<dbReference type="PROSITE" id="PS51320">
    <property type="entry name" value="TIFY"/>
    <property type="match status" value="1"/>
</dbReference>
<proteinExistence type="inferred from homology"/>
<dbReference type="EMBL" id="JABFUD020000016">
    <property type="protein sequence ID" value="KAI5068613.1"/>
    <property type="molecule type" value="Genomic_DNA"/>
</dbReference>
<evidence type="ECO:0000313" key="4">
    <source>
        <dbReference type="Proteomes" id="UP000886520"/>
    </source>
</evidence>
<keyword evidence="4" id="KW-1185">Reference proteome</keyword>
<dbReference type="GO" id="GO:0031347">
    <property type="term" value="P:regulation of defense response"/>
    <property type="evidence" value="ECO:0007669"/>
    <property type="project" value="TreeGrafter"/>
</dbReference>
<dbReference type="InterPro" id="IPR040390">
    <property type="entry name" value="TIFY/JAZ"/>
</dbReference>
<dbReference type="OrthoDB" id="1937734at2759"/>
<reference evidence="3" key="1">
    <citation type="submission" date="2021-01" db="EMBL/GenBank/DDBJ databases">
        <title>Adiantum capillus-veneris genome.</title>
        <authorList>
            <person name="Fang Y."/>
            <person name="Liao Q."/>
        </authorList>
    </citation>
    <scope>NUCLEOTIDE SEQUENCE</scope>
    <source>
        <strain evidence="3">H3</strain>
        <tissue evidence="3">Leaf</tissue>
    </source>
</reference>
<dbReference type="GO" id="GO:2000022">
    <property type="term" value="P:regulation of jasmonic acid mediated signaling pathway"/>
    <property type="evidence" value="ECO:0007669"/>
    <property type="project" value="TreeGrafter"/>
</dbReference>
<comment type="similarity">
    <text evidence="1">Belongs to the TIFY/JAZ family.</text>
</comment>
<dbReference type="Pfam" id="PF06200">
    <property type="entry name" value="tify"/>
    <property type="match status" value="1"/>
</dbReference>
<dbReference type="InterPro" id="IPR018467">
    <property type="entry name" value="CCT_CS"/>
</dbReference>
<dbReference type="PANTHER" id="PTHR33077">
    <property type="entry name" value="PROTEIN TIFY 4A-RELATED-RELATED"/>
    <property type="match status" value="1"/>
</dbReference>
<comment type="caution">
    <text evidence="3">The sequence shown here is derived from an EMBL/GenBank/DDBJ whole genome shotgun (WGS) entry which is preliminary data.</text>
</comment>
<dbReference type="PANTHER" id="PTHR33077:SF60">
    <property type="entry name" value="TIFY DOMAIN-CONTAINING PROTEIN"/>
    <property type="match status" value="1"/>
</dbReference>
<dbReference type="GO" id="GO:0005634">
    <property type="term" value="C:nucleus"/>
    <property type="evidence" value="ECO:0007669"/>
    <property type="project" value="TreeGrafter"/>
</dbReference>
<protein>
    <recommendedName>
        <fullName evidence="2">Tify domain-containing protein</fullName>
    </recommendedName>
</protein>
<dbReference type="SMART" id="SM00979">
    <property type="entry name" value="TIFY"/>
    <property type="match status" value="1"/>
</dbReference>
<dbReference type="Pfam" id="PF09425">
    <property type="entry name" value="Jas_motif"/>
    <property type="match status" value="1"/>
</dbReference>
<gene>
    <name evidence="3" type="ORF">GOP47_0016958</name>
</gene>